<name>A0AAN6LV44_9PLEO</name>
<protein>
    <submittedName>
        <fullName evidence="1">Uncharacterized protein</fullName>
    </submittedName>
</protein>
<evidence type="ECO:0000313" key="2">
    <source>
        <dbReference type="Proteomes" id="UP001280581"/>
    </source>
</evidence>
<evidence type="ECO:0000313" key="1">
    <source>
        <dbReference type="EMBL" id="KAK3207328.1"/>
    </source>
</evidence>
<dbReference type="EMBL" id="WVTA01000009">
    <property type="protein sequence ID" value="KAK3207328.1"/>
    <property type="molecule type" value="Genomic_DNA"/>
</dbReference>
<keyword evidence="2" id="KW-1185">Reference proteome</keyword>
<comment type="caution">
    <text evidence="1">The sequence shown here is derived from an EMBL/GenBank/DDBJ whole genome shotgun (WGS) entry which is preliminary data.</text>
</comment>
<organism evidence="1 2">
    <name type="scientific">Pseudopithomyces chartarum</name>
    <dbReference type="NCBI Taxonomy" id="1892770"/>
    <lineage>
        <taxon>Eukaryota</taxon>
        <taxon>Fungi</taxon>
        <taxon>Dikarya</taxon>
        <taxon>Ascomycota</taxon>
        <taxon>Pezizomycotina</taxon>
        <taxon>Dothideomycetes</taxon>
        <taxon>Pleosporomycetidae</taxon>
        <taxon>Pleosporales</taxon>
        <taxon>Massarineae</taxon>
        <taxon>Didymosphaeriaceae</taxon>
        <taxon>Pseudopithomyces</taxon>
    </lineage>
</organism>
<sequence>MPGRPTTAAAAAAAARPCLRSLHNPGKASYATCARQGEPDAHRTFRVRDRGTRLPLPPILDPIVVAHKKRWKQKKVEPDASSLTPFQKKLLSTSFAHALASPVRLERSASILLPSHLLLSLHLKPHPETQEPWLLPLSISAPRVPKNHGPPIRFLASMHNTAYLTRKKAHWRPAIERRFTTLLGTTALEKLVWREDMPDLILKLLRDRAVEKLSWYFKWRGRLALAKSPLPSHLEAIDNVSCVLFYGSLKTRAHELQQEAEEIVADIDKWVIYFRTNFGSYVDPHKSMASVSGGKTAGYKTPSWYEPLVPRLTSRALFPPLEYSTTIWRGRKVPLYSLTDMLGEEKALQLLEMRGDEEAIEKRGCWVMKCGRHNVSVELLLLQLNSYLATPGPVWHP</sequence>
<dbReference type="AlphaFoldDB" id="A0AAN6LV44"/>
<gene>
    <name evidence="1" type="ORF">GRF29_103g664666</name>
</gene>
<dbReference type="Proteomes" id="UP001280581">
    <property type="component" value="Unassembled WGS sequence"/>
</dbReference>
<reference evidence="1 2" key="1">
    <citation type="submission" date="2021-02" db="EMBL/GenBank/DDBJ databases">
        <title>Genome assembly of Pseudopithomyces chartarum.</title>
        <authorList>
            <person name="Jauregui R."/>
            <person name="Singh J."/>
            <person name="Voisey C."/>
        </authorList>
    </citation>
    <scope>NUCLEOTIDE SEQUENCE [LARGE SCALE GENOMIC DNA]</scope>
    <source>
        <strain evidence="1 2">AGR01</strain>
    </source>
</reference>
<accession>A0AAN6LV44</accession>
<proteinExistence type="predicted"/>